<evidence type="ECO:0000313" key="4">
    <source>
        <dbReference type="EMBL" id="AFP79313.1"/>
    </source>
</evidence>
<dbReference type="RefSeq" id="WP_014886299.1">
    <property type="nucleotide sequence ID" value="NC_018410.1"/>
</dbReference>
<feature type="compositionally biased region" description="Low complexity" evidence="1">
    <location>
        <begin position="67"/>
        <end position="84"/>
    </location>
</feature>
<keyword evidence="2" id="KW-0732">Signal</keyword>
<evidence type="ECO:0000313" key="5">
    <source>
        <dbReference type="Proteomes" id="UP000003940"/>
    </source>
</evidence>
<gene>
    <name evidence="4" type="ORF">HFMG01WIA_5306</name>
</gene>
<evidence type="ECO:0000256" key="2">
    <source>
        <dbReference type="SAM" id="SignalP"/>
    </source>
</evidence>
<protein>
    <submittedName>
        <fullName evidence="4">Conserved hypothetical lipoprotein</fullName>
    </submittedName>
</protein>
<dbReference type="EMBL" id="CP003510">
    <property type="protein sequence ID" value="AFP79313.1"/>
    <property type="molecule type" value="Genomic_DNA"/>
</dbReference>
<dbReference type="KEGG" id="mgw:HFMG01WIA_5306"/>
<proteinExistence type="predicted"/>
<dbReference type="NCBIfam" id="NF045841">
    <property type="entry name" value="Ig_SerProt_MIP"/>
    <property type="match status" value="1"/>
</dbReference>
<feature type="compositionally biased region" description="Basic and acidic residues" evidence="1">
    <location>
        <begin position="42"/>
        <end position="53"/>
    </location>
</feature>
<feature type="signal peptide" evidence="2">
    <location>
        <begin position="1"/>
        <end position="25"/>
    </location>
</feature>
<evidence type="ECO:0000256" key="1">
    <source>
        <dbReference type="SAM" id="MobiDB-lite"/>
    </source>
</evidence>
<keyword evidence="4" id="KW-0449">Lipoprotein</keyword>
<feature type="chain" id="PRO_5003777553" evidence="2">
    <location>
        <begin position="26"/>
        <end position="794"/>
    </location>
</feature>
<dbReference type="HOGENOM" id="CLU_354453_0_0_14"/>
<name>J3VHL6_MYCGL</name>
<dbReference type="PROSITE" id="PS51257">
    <property type="entry name" value="PROKAR_LIPOPROTEIN"/>
    <property type="match status" value="1"/>
</dbReference>
<dbReference type="InterPro" id="IPR022382">
    <property type="entry name" value="Mycoplasma_peptidase_DUF31"/>
</dbReference>
<evidence type="ECO:0000259" key="3">
    <source>
        <dbReference type="Pfam" id="PF01732"/>
    </source>
</evidence>
<dbReference type="PATRIC" id="fig|1159201.4.peg.1455"/>
<dbReference type="NCBIfam" id="NF045842">
    <property type="entry name" value="MIP_near_MIB"/>
    <property type="match status" value="1"/>
</dbReference>
<feature type="domain" description="DUF31" evidence="3">
    <location>
        <begin position="206"/>
        <end position="713"/>
    </location>
</feature>
<dbReference type="AlphaFoldDB" id="J3VHL6"/>
<feature type="region of interest" description="Disordered" evidence="1">
    <location>
        <begin position="33"/>
        <end position="84"/>
    </location>
</feature>
<dbReference type="Pfam" id="PF01732">
    <property type="entry name" value="Mycop_pep_DUF31"/>
    <property type="match status" value="1"/>
</dbReference>
<reference evidence="4 5" key="1">
    <citation type="journal article" date="2012" name="Microbiology">
        <title>Extensive variation in surface lipoprotein gene content and genomic changes associated with virulence during evolution of a novel North American house finch epizootic strain of Mycoplasma gallisepticum.</title>
        <authorList>
            <person name="Tulman E.R."/>
            <person name="Liao X."/>
            <person name="Szczepanek S.M."/>
            <person name="Ley D.H."/>
            <person name="Kutish G.F."/>
            <person name="Geary S.J."/>
        </authorList>
    </citation>
    <scope>NUCLEOTIDE SEQUENCE [LARGE SCALE GENOMIC DNA]</scope>
    <source>
        <strain evidence="5">House finch-associated</strain>
    </source>
</reference>
<accession>J3VHL6</accession>
<dbReference type="Proteomes" id="UP000003940">
    <property type="component" value="Chromosome"/>
</dbReference>
<organism evidence="4 5">
    <name type="scientific">Mycoplasmoides gallisepticum WI01_2001.043-13-2P</name>
    <dbReference type="NCBI Taxonomy" id="1159201"/>
    <lineage>
        <taxon>Bacteria</taxon>
        <taxon>Bacillati</taxon>
        <taxon>Mycoplasmatota</taxon>
        <taxon>Mycoplasmoidales</taxon>
        <taxon>Mycoplasmoidaceae</taxon>
        <taxon>Mycoplasmoides</taxon>
    </lineage>
</organism>
<sequence length="794" mass="89031">MKLKFKHLFLGSVLLLTGLTPLMVACAKKQIDDKINPTTPSDEEKKASDKHGGLVEVQPERPSINLPGTNPTNPTNPTIPTNIPGKPQLAIDNIEAYRNLSTTEKNKVDLEGYVKALEGLRGEFNDLQKRLNERYKLPILSESEIEEYNKKAQAAGQPDYKSAILRNFSVVNKDNYLYINPIRDSTKAAYWNSTPGNRGLPRYLPNEIYKKVALQTFAIEFSNFNEEMAKVQGGQNYSSLTYKGTAWILDYELDDSGYPTKWYLATNAHVAAALMKKESDGSRFTNIVDEKAEAQRYQKAKAAFDAGENKWKELTKPYQEKIERLYGEKNGYIGLKQQAETNGDAAKTKEYEDLIKKIEDIELPAAYQEQNANATVEWNKLDLQFRIDYDKAAKDLKAGFLGSTKTVSLSHFNQDTPLNQWLRTNAIAPTVEKVNLSPDQVKLIYAGIDFLKTSPKDYVDPSSPISKIEESADFAVLEINFKKANDSDYRYVKNTGTGVFFEEKPIESAQALAKLITSDYANWKKEEQISFITKSLKATYKEDAKATISDVTLTDGKKTTLSRSNLNLISVGFPTSSTDGYITPTYDQTEDLLEKSSQSLWINKPIYIGEGREEAGRVSTKEYGGGFNRTLAIRTFLNMPGITDYTIASPLIRSESNEGYVYNYIKDTESTYKGNQYTNYGLGYSLSSWQPLGGASGSSVRTIDNKLIGINFAVADGTGVSLTAFTQAFRSEGESYNGFYGKYQLEEYDLIYGGGKKQRTSYREALKSLNTNIKTALFPNGINEIPEEFKFKNQ</sequence>